<dbReference type="GO" id="GO:0005634">
    <property type="term" value="C:nucleus"/>
    <property type="evidence" value="ECO:0007669"/>
    <property type="project" value="InterPro"/>
</dbReference>
<gene>
    <name evidence="2" type="ORF">ADEAN_000329700</name>
</gene>
<dbReference type="AlphaFoldDB" id="A0A7G2C8C8"/>
<feature type="compositionally biased region" description="Polar residues" evidence="1">
    <location>
        <begin position="540"/>
        <end position="555"/>
    </location>
</feature>
<protein>
    <submittedName>
        <fullName evidence="2">F/Y rich C-terminus, putative</fullName>
    </submittedName>
</protein>
<evidence type="ECO:0000313" key="3">
    <source>
        <dbReference type="Proteomes" id="UP000515908"/>
    </source>
</evidence>
<keyword evidence="3" id="KW-1185">Reference proteome</keyword>
<name>A0A7G2C8C8_9TRYP</name>
<dbReference type="Gene3D" id="3.30.160.360">
    <property type="match status" value="1"/>
</dbReference>
<feature type="region of interest" description="Disordered" evidence="1">
    <location>
        <begin position="251"/>
        <end position="364"/>
    </location>
</feature>
<feature type="region of interest" description="Disordered" evidence="1">
    <location>
        <begin position="507"/>
        <end position="555"/>
    </location>
</feature>
<dbReference type="Pfam" id="PF05965">
    <property type="entry name" value="FYRC"/>
    <property type="match status" value="1"/>
</dbReference>
<dbReference type="Proteomes" id="UP000515908">
    <property type="component" value="Chromosome 05"/>
</dbReference>
<feature type="region of interest" description="Disordered" evidence="1">
    <location>
        <begin position="150"/>
        <end position="233"/>
    </location>
</feature>
<feature type="compositionally biased region" description="Basic and acidic residues" evidence="1">
    <location>
        <begin position="158"/>
        <end position="185"/>
    </location>
</feature>
<feature type="compositionally biased region" description="Low complexity" evidence="1">
    <location>
        <begin position="508"/>
        <end position="538"/>
    </location>
</feature>
<feature type="compositionally biased region" description="Basic residues" evidence="1">
    <location>
        <begin position="407"/>
        <end position="417"/>
    </location>
</feature>
<feature type="compositionally biased region" description="Low complexity" evidence="1">
    <location>
        <begin position="197"/>
        <end position="228"/>
    </location>
</feature>
<dbReference type="VEuPathDB" id="TriTrypDB:ADEAN_000329700"/>
<feature type="compositionally biased region" description="Acidic residues" evidence="1">
    <location>
        <begin position="422"/>
        <end position="445"/>
    </location>
</feature>
<organism evidence="2 3">
    <name type="scientific">Angomonas deanei</name>
    <dbReference type="NCBI Taxonomy" id="59799"/>
    <lineage>
        <taxon>Eukaryota</taxon>
        <taxon>Discoba</taxon>
        <taxon>Euglenozoa</taxon>
        <taxon>Kinetoplastea</taxon>
        <taxon>Metakinetoplastina</taxon>
        <taxon>Trypanosomatida</taxon>
        <taxon>Trypanosomatidae</taxon>
        <taxon>Strigomonadinae</taxon>
        <taxon>Angomonas</taxon>
    </lineage>
</organism>
<feature type="compositionally biased region" description="Basic residues" evidence="1">
    <location>
        <begin position="186"/>
        <end position="196"/>
    </location>
</feature>
<feature type="region of interest" description="Disordered" evidence="1">
    <location>
        <begin position="398"/>
        <end position="482"/>
    </location>
</feature>
<dbReference type="OrthoDB" id="249380at2759"/>
<sequence>MIKITNIGSIVSNKDFVSASSKGNSFIIPADYTVERSVFGAVKATIESSVCFDDSKGPHLHDVFFTATITNRGEKPYYKIVRSDNNTKSYEGDNADEVWRSAWTAASEDFPDKRSELFPPSVARVTGLSLYGLQSKKVIRRVSELEGAQALLPSSPPKTKEAKAGKEESSGTAADKETPAKETPAKKRAPRARKPKAGAADASAAAPSDVSAAPGCPDCGSSSSPFCPVTGKPHILAPPCPKCGLTSAFCPETGAPHTNVVQRTNRGRGEVILPSDKKAPRRRSAKKAAADGDVQEVTVVGSQTETAKRTRKRSANAEGAPPRKRAKKEKDVPAEDGAAPPPTEEATVPVEEKPKPFEYPVLRPVLPPTEANRALSRIQHKLKASTEPLLPPHVVSMKVNYATGRTTTKRKVVRRKKKTDDNADAGEDENNENADENAENNDAEEETKKEPVDEGKEEKTTEPNTKENEAVLSHPLALPNYTGTVGKRYLKFMAQYTSERTKFNALNKSSTSTAAKPAKADEPVAAENEVAPEASPEATQVINQEVTPEATTVEE</sequence>
<proteinExistence type="predicted"/>
<reference evidence="2 3" key="1">
    <citation type="submission" date="2020-08" db="EMBL/GenBank/DDBJ databases">
        <authorList>
            <person name="Newling K."/>
            <person name="Davey J."/>
            <person name="Forrester S."/>
        </authorList>
    </citation>
    <scope>NUCLEOTIDE SEQUENCE [LARGE SCALE GENOMIC DNA]</scope>
    <source>
        <strain evidence="3">Crithidia deanei Carvalho (ATCC PRA-265)</strain>
    </source>
</reference>
<evidence type="ECO:0000313" key="2">
    <source>
        <dbReference type="EMBL" id="CAD2215839.1"/>
    </source>
</evidence>
<feature type="compositionally biased region" description="Basic and acidic residues" evidence="1">
    <location>
        <begin position="446"/>
        <end position="469"/>
    </location>
</feature>
<dbReference type="EMBL" id="LR877149">
    <property type="protein sequence ID" value="CAD2215839.1"/>
    <property type="molecule type" value="Genomic_DNA"/>
</dbReference>
<evidence type="ECO:0000256" key="1">
    <source>
        <dbReference type="SAM" id="MobiDB-lite"/>
    </source>
</evidence>
<accession>A0A7G2C8C8</accession>
<dbReference type="InterPro" id="IPR003889">
    <property type="entry name" value="FYrich_C"/>
</dbReference>
<dbReference type="PROSITE" id="PS51543">
    <property type="entry name" value="FYRC"/>
    <property type="match status" value="1"/>
</dbReference>